<sequence>MQRLSQEEKQRVRVKLAQAERKAYALLGSRKDSLVKISNDLVQCREMNAKALAQWFGDRPSCMATHSPAGSALQF</sequence>
<proteinExistence type="predicted"/>
<protein>
    <submittedName>
        <fullName evidence="1">Uncharacterized protein</fullName>
    </submittedName>
</protein>
<accession>A0ABZ0HGQ2</accession>
<reference evidence="1 2" key="1">
    <citation type="submission" date="2023-10" db="EMBL/GenBank/DDBJ databases">
        <title>Eight complete genome sequences of bacteria isolated from laboratory stock of Giant Kelp gametophytes.</title>
        <authorList>
            <person name="Tolentino B."/>
            <person name="Nuzhdin S."/>
        </authorList>
    </citation>
    <scope>NUCLEOTIDE SEQUENCE [LARGE SCALE GENOMIC DNA]</scope>
    <source>
        <strain evidence="1 2">LC.270.F.C4</strain>
    </source>
</reference>
<evidence type="ECO:0000313" key="2">
    <source>
        <dbReference type="Proteomes" id="UP001302666"/>
    </source>
</evidence>
<dbReference type="EMBL" id="CP136704">
    <property type="protein sequence ID" value="WOI34003.1"/>
    <property type="molecule type" value="Genomic_DNA"/>
</dbReference>
<gene>
    <name evidence="1" type="ORF">R1T40_04485</name>
</gene>
<name>A0ABZ0HGQ2_TRISK</name>
<keyword evidence="2" id="KW-1185">Reference proteome</keyword>
<evidence type="ECO:0000313" key="1">
    <source>
        <dbReference type="EMBL" id="WOI34003.1"/>
    </source>
</evidence>
<dbReference type="Proteomes" id="UP001302666">
    <property type="component" value="Chromosome"/>
</dbReference>
<organism evidence="1 2">
    <name type="scientific">Tritonibacter scottomollicae</name>
    <name type="common">Epibacterium scottomollicae</name>
    <dbReference type="NCBI Taxonomy" id="483013"/>
    <lineage>
        <taxon>Bacteria</taxon>
        <taxon>Pseudomonadati</taxon>
        <taxon>Pseudomonadota</taxon>
        <taxon>Alphaproteobacteria</taxon>
        <taxon>Rhodobacterales</taxon>
        <taxon>Paracoccaceae</taxon>
        <taxon>Tritonibacter</taxon>
    </lineage>
</organism>